<name>A0A9J5XQE7_SOLCO</name>
<accession>A0A9J5XQE7</accession>
<keyword evidence="4" id="KW-0949">S-adenosyl-L-methionine</keyword>
<dbReference type="PANTHER" id="PTHR32183:SF11">
    <property type="entry name" value="THIOL METHYLTRANSFERASE 2-RELATED"/>
    <property type="match status" value="1"/>
</dbReference>
<keyword evidence="7" id="KW-1185">Reference proteome</keyword>
<dbReference type="PANTHER" id="PTHR32183">
    <property type="match status" value="1"/>
</dbReference>
<keyword evidence="2" id="KW-0489">Methyltransferase</keyword>
<dbReference type="GO" id="GO:0008757">
    <property type="term" value="F:S-adenosylmethionine-dependent methyltransferase activity"/>
    <property type="evidence" value="ECO:0007669"/>
    <property type="project" value="InterPro"/>
</dbReference>
<proteinExistence type="predicted"/>
<reference evidence="6 7" key="1">
    <citation type="submission" date="2020-09" db="EMBL/GenBank/DDBJ databases">
        <title>De no assembly of potato wild relative species, Solanum commersonii.</title>
        <authorList>
            <person name="Cho K."/>
        </authorList>
    </citation>
    <scope>NUCLEOTIDE SEQUENCE [LARGE SCALE GENOMIC DNA]</scope>
    <source>
        <strain evidence="6">LZ3.2</strain>
        <tissue evidence="6">Leaf</tissue>
    </source>
</reference>
<comment type="caution">
    <text evidence="6">The sequence shown here is derived from an EMBL/GenBank/DDBJ whole genome shotgun (WGS) entry which is preliminary data.</text>
</comment>
<dbReference type="EMBL" id="JACXVP010000008">
    <property type="protein sequence ID" value="KAG5589727.1"/>
    <property type="molecule type" value="Genomic_DNA"/>
</dbReference>
<feature type="transmembrane region" description="Helical" evidence="5">
    <location>
        <begin position="16"/>
        <end position="34"/>
    </location>
</feature>
<protein>
    <submittedName>
        <fullName evidence="6">Uncharacterized protein</fullName>
    </submittedName>
</protein>
<evidence type="ECO:0000313" key="7">
    <source>
        <dbReference type="Proteomes" id="UP000824120"/>
    </source>
</evidence>
<keyword evidence="5" id="KW-0812">Transmembrane</keyword>
<dbReference type="AlphaFoldDB" id="A0A9J5XQE7"/>
<evidence type="ECO:0000256" key="1">
    <source>
        <dbReference type="ARBA" id="ARBA00022553"/>
    </source>
</evidence>
<dbReference type="InterPro" id="IPR029063">
    <property type="entry name" value="SAM-dependent_MTases_sf"/>
</dbReference>
<evidence type="ECO:0000256" key="4">
    <source>
        <dbReference type="ARBA" id="ARBA00022691"/>
    </source>
</evidence>
<sequence>MVGTISRRLGDGRCNSSLMGNVLLIVYLYVFFVAQHGGEVMFEEDSFFCAIEPEMRSRWASKIRDLLKPDGELITLIFPVCQ</sequence>
<organism evidence="6 7">
    <name type="scientific">Solanum commersonii</name>
    <name type="common">Commerson's wild potato</name>
    <name type="synonym">Commerson's nightshade</name>
    <dbReference type="NCBI Taxonomy" id="4109"/>
    <lineage>
        <taxon>Eukaryota</taxon>
        <taxon>Viridiplantae</taxon>
        <taxon>Streptophyta</taxon>
        <taxon>Embryophyta</taxon>
        <taxon>Tracheophyta</taxon>
        <taxon>Spermatophyta</taxon>
        <taxon>Magnoliopsida</taxon>
        <taxon>eudicotyledons</taxon>
        <taxon>Gunneridae</taxon>
        <taxon>Pentapetalae</taxon>
        <taxon>asterids</taxon>
        <taxon>lamiids</taxon>
        <taxon>Solanales</taxon>
        <taxon>Solanaceae</taxon>
        <taxon>Solanoideae</taxon>
        <taxon>Solaneae</taxon>
        <taxon>Solanum</taxon>
    </lineage>
</organism>
<evidence type="ECO:0000313" key="6">
    <source>
        <dbReference type="EMBL" id="KAG5589727.1"/>
    </source>
</evidence>
<keyword evidence="5" id="KW-1133">Transmembrane helix</keyword>
<gene>
    <name evidence="6" type="ORF">H5410_040241</name>
</gene>
<dbReference type="Pfam" id="PF05724">
    <property type="entry name" value="TPMT"/>
    <property type="match status" value="1"/>
</dbReference>
<dbReference type="Gene3D" id="3.40.50.150">
    <property type="entry name" value="Vaccinia Virus protein VP39"/>
    <property type="match status" value="1"/>
</dbReference>
<dbReference type="GO" id="GO:0032259">
    <property type="term" value="P:methylation"/>
    <property type="evidence" value="ECO:0007669"/>
    <property type="project" value="UniProtKB-KW"/>
</dbReference>
<dbReference type="InterPro" id="IPR008854">
    <property type="entry name" value="TPMT"/>
</dbReference>
<keyword evidence="5" id="KW-0472">Membrane</keyword>
<keyword evidence="1" id="KW-0597">Phosphoprotein</keyword>
<dbReference type="PROSITE" id="PS51585">
    <property type="entry name" value="SAM_MT_TPMT"/>
    <property type="match status" value="1"/>
</dbReference>
<dbReference type="Proteomes" id="UP000824120">
    <property type="component" value="Chromosome 8"/>
</dbReference>
<evidence type="ECO:0000256" key="5">
    <source>
        <dbReference type="SAM" id="Phobius"/>
    </source>
</evidence>
<dbReference type="SUPFAM" id="SSF53335">
    <property type="entry name" value="S-adenosyl-L-methionine-dependent methyltransferases"/>
    <property type="match status" value="1"/>
</dbReference>
<keyword evidence="3" id="KW-0808">Transferase</keyword>
<dbReference type="OrthoDB" id="1111723at2759"/>
<evidence type="ECO:0000256" key="3">
    <source>
        <dbReference type="ARBA" id="ARBA00022679"/>
    </source>
</evidence>
<evidence type="ECO:0000256" key="2">
    <source>
        <dbReference type="ARBA" id="ARBA00022603"/>
    </source>
</evidence>